<dbReference type="AlphaFoldDB" id="A0A0N1P066"/>
<proteinExistence type="predicted"/>
<evidence type="ECO:0000259" key="4">
    <source>
        <dbReference type="Pfam" id="PF20639"/>
    </source>
</evidence>
<dbReference type="InterPro" id="IPR048536">
    <property type="entry name" value="Rrn6_K-rich"/>
</dbReference>
<evidence type="ECO:0000256" key="1">
    <source>
        <dbReference type="SAM" id="Coils"/>
    </source>
</evidence>
<evidence type="ECO:0000259" key="3">
    <source>
        <dbReference type="Pfam" id="PF10214"/>
    </source>
</evidence>
<organism evidence="5 6">
    <name type="scientific">Cyphellophora attinorum</name>
    <dbReference type="NCBI Taxonomy" id="1664694"/>
    <lineage>
        <taxon>Eukaryota</taxon>
        <taxon>Fungi</taxon>
        <taxon>Dikarya</taxon>
        <taxon>Ascomycota</taxon>
        <taxon>Pezizomycotina</taxon>
        <taxon>Eurotiomycetes</taxon>
        <taxon>Chaetothyriomycetidae</taxon>
        <taxon>Chaetothyriales</taxon>
        <taxon>Cyphellophoraceae</taxon>
        <taxon>Cyphellophora</taxon>
    </lineage>
</organism>
<feature type="domain" description="RRN6 K-rich C-terminal" evidence="4">
    <location>
        <begin position="781"/>
        <end position="910"/>
    </location>
</feature>
<evidence type="ECO:0000313" key="5">
    <source>
        <dbReference type="EMBL" id="KPI42196.1"/>
    </source>
</evidence>
<accession>A0A0N1P066</accession>
<feature type="region of interest" description="Disordered" evidence="2">
    <location>
        <begin position="863"/>
        <end position="910"/>
    </location>
</feature>
<reference evidence="5 6" key="1">
    <citation type="submission" date="2015-06" db="EMBL/GenBank/DDBJ databases">
        <title>Draft genome of the ant-associated black yeast Phialophora attae CBS 131958.</title>
        <authorList>
            <person name="Moreno L.F."/>
            <person name="Stielow B.J."/>
            <person name="de Hoog S."/>
            <person name="Vicente V.A."/>
            <person name="Weiss V.A."/>
            <person name="de Vries M."/>
            <person name="Cruz L.M."/>
            <person name="Souza E.M."/>
        </authorList>
    </citation>
    <scope>NUCLEOTIDE SEQUENCE [LARGE SCALE GENOMIC DNA]</scope>
    <source>
        <strain evidence="5 6">CBS 131958</strain>
    </source>
</reference>
<feature type="compositionally biased region" description="Basic residues" evidence="2">
    <location>
        <begin position="899"/>
        <end position="910"/>
    </location>
</feature>
<keyword evidence="6" id="KW-1185">Reference proteome</keyword>
<feature type="domain" description="RRN6 beta-propeller" evidence="3">
    <location>
        <begin position="190"/>
        <end position="425"/>
    </location>
</feature>
<comment type="caution">
    <text evidence="5">The sequence shown here is derived from an EMBL/GenBank/DDBJ whole genome shotgun (WGS) entry which is preliminary data.</text>
</comment>
<evidence type="ECO:0000256" key="2">
    <source>
        <dbReference type="SAM" id="MobiDB-lite"/>
    </source>
</evidence>
<dbReference type="Pfam" id="PF20639">
    <property type="entry name" value="Rrn6_K-rich"/>
    <property type="match status" value="1"/>
</dbReference>
<feature type="coiled-coil region" evidence="1">
    <location>
        <begin position="823"/>
        <end position="850"/>
    </location>
</feature>
<sequence length="910" mass="100524">MGSSSASTRGKRTHETNDLNFGHFGAWKYDSAEEAWSSLRQGLPRGRNEIPILNFLNMAELHEKSQNHGRSATVIADTPPKRPLRLFKPYQAALGRSCNADTSAVNEPSAQSSSIFCHAHGPYEQDSHVSLLPVFLYRSRLDSASLAIHPIRSRNALELRRAIPELGSNACIVPAPCRGSILGITGSPEKDNIAIRQGTASTICRVHVSTQKRSTDGSGTVFELEVVASIPISRTGGCAHAHVAFDPSNSGKIGIVDERGNWSVWKLKGKRNQSARLLMSAHLQASGRLLAVTTATISTAIHPVEGWHRICWLEIEEPDIRLLLVCNRQNARVFDISGNLLSDVDVRLGQTAAQNRFLDVQHSGIDRSICYILTGSRILAMQLTKPETGAAKLEVVCSWVHFLNGQNGNLAMSVIESHDLRCVVIHDGYQSPQLFCMKVSPLQGLVAVGDRASLQASSELDETRFTAVSALQLVELPPRRRARHPAPSDFFVKLVACDANEKLLDITFELGSDVAHDSSVGDVSGTGTTALYLGQDEDWHFASSRRIDYGEGLSDQVIPDDADLELGVEQHLIQRVLPEIHDRAAKEWKDILQDTISASGTKAAEEAFQDVQHFATDTDRKHEVRQVAAELMSDVHIADLQSFSQRLDVWAEQSADGSRPAPAVPSYRSRDASSKALVDEHEELLNEFVEPLSRDLPDRVRVQSERIARQVALDGWMSSVVLGDTAPQQGDVEMVQTKQESPSPEEGHAESKHDNDLYTALRRHTNFNVPMSTSTSQATASRIMAHLPTGLSDPISYSYHDIETDLREHQTQEELASFPENERRKLERAQIRKEQRLAQLQRRRDAIQSQDFSVPGLNVLDPREVQSSQLVPDINGTSQAVPMPMTQPERGPHGERKLLKSKGGKRRKGF</sequence>
<dbReference type="GeneID" id="28737719"/>
<dbReference type="RefSeq" id="XP_018002159.1">
    <property type="nucleotide sequence ID" value="XM_018145839.1"/>
</dbReference>
<evidence type="ECO:0000313" key="6">
    <source>
        <dbReference type="Proteomes" id="UP000038010"/>
    </source>
</evidence>
<dbReference type="Pfam" id="PF10214">
    <property type="entry name" value="Rrn6_beta-prop"/>
    <property type="match status" value="1"/>
</dbReference>
<dbReference type="EMBL" id="LFJN01000008">
    <property type="protein sequence ID" value="KPI42196.1"/>
    <property type="molecule type" value="Genomic_DNA"/>
</dbReference>
<evidence type="ECO:0008006" key="7">
    <source>
        <dbReference type="Google" id="ProtNLM"/>
    </source>
</evidence>
<dbReference type="STRING" id="1664694.A0A0N1P066"/>
<feature type="compositionally biased region" description="Polar residues" evidence="2">
    <location>
        <begin position="865"/>
        <end position="880"/>
    </location>
</feature>
<dbReference type="InterPro" id="IPR048535">
    <property type="entry name" value="RRN6_beta-prop"/>
</dbReference>
<dbReference type="OrthoDB" id="4090074at2759"/>
<keyword evidence="1" id="KW-0175">Coiled coil</keyword>
<dbReference type="PANTHER" id="PTHR28221:SF2">
    <property type="entry name" value="RNA POLYMERASE I-SPECIFIC TRANSCRIPTION INITIATION FACTOR RRN6"/>
    <property type="match status" value="1"/>
</dbReference>
<dbReference type="VEuPathDB" id="FungiDB:AB675_5612"/>
<dbReference type="Proteomes" id="UP000038010">
    <property type="component" value="Unassembled WGS sequence"/>
</dbReference>
<dbReference type="InterPro" id="IPR019350">
    <property type="entry name" value="RNA_pol_I-sp_TIF_RRN6-like"/>
</dbReference>
<gene>
    <name evidence="5" type="ORF">AB675_5612</name>
</gene>
<dbReference type="PANTHER" id="PTHR28221">
    <property type="entry name" value="RNA POLYMERASE I-SPECIFIC TRANSCRIPTION INITIATION FACTOR RRN6"/>
    <property type="match status" value="1"/>
</dbReference>
<protein>
    <recommendedName>
        <fullName evidence="7">RNA polymerase I-specific transcription initiation factor RRN6</fullName>
    </recommendedName>
</protein>
<name>A0A0N1P066_9EURO</name>